<keyword evidence="2 3" id="KW-0823">Tryptophan catabolism</keyword>
<evidence type="ECO:0000313" key="6">
    <source>
        <dbReference type="Proteomes" id="UP000789375"/>
    </source>
</evidence>
<evidence type="ECO:0000259" key="4">
    <source>
        <dbReference type="Pfam" id="PF20434"/>
    </source>
</evidence>
<comment type="domain">
    <text evidence="3">The main chain amide nitrogen atoms of the second glycine and its adjacent residue in the HGGXW motif define the oxyanion hole, and stabilize the oxyanion that forms during the nucleophilic attack by the catalytic serine during substrate cleavage.</text>
</comment>
<evidence type="ECO:0000313" key="5">
    <source>
        <dbReference type="EMBL" id="CAG8450287.1"/>
    </source>
</evidence>
<evidence type="ECO:0000256" key="3">
    <source>
        <dbReference type="HAMAP-Rule" id="MF_03014"/>
    </source>
</evidence>
<dbReference type="EC" id="3.5.1.9" evidence="3"/>
<feature type="active site" evidence="3">
    <location>
        <position position="218"/>
    </location>
</feature>
<organism evidence="5 6">
    <name type="scientific">Funneliformis mosseae</name>
    <name type="common">Endomycorrhizal fungus</name>
    <name type="synonym">Glomus mosseae</name>
    <dbReference type="NCBI Taxonomy" id="27381"/>
    <lineage>
        <taxon>Eukaryota</taxon>
        <taxon>Fungi</taxon>
        <taxon>Fungi incertae sedis</taxon>
        <taxon>Mucoromycota</taxon>
        <taxon>Glomeromycotina</taxon>
        <taxon>Glomeromycetes</taxon>
        <taxon>Glomerales</taxon>
        <taxon>Glomeraceae</taxon>
        <taxon>Funneliformis</taxon>
    </lineage>
</organism>
<comment type="function">
    <text evidence="3">Catalyzes the hydrolysis of N-formyl-L-kynurenine to L-kynurenine, the second step in the kynurenine pathway of tryptophan degradation. Kynurenine may be further oxidized to nicotinic acid, NAD(H) and NADP(H). Required for elimination of toxic metabolites.</text>
</comment>
<dbReference type="SUPFAM" id="SSF53474">
    <property type="entry name" value="alpha/beta-Hydrolases"/>
    <property type="match status" value="1"/>
</dbReference>
<dbReference type="InterPro" id="IPR049492">
    <property type="entry name" value="BD-FAE-like_dom"/>
</dbReference>
<dbReference type="GO" id="GO:0034354">
    <property type="term" value="P:'de novo' NAD+ biosynthetic process from L-tryptophan"/>
    <property type="evidence" value="ECO:0007669"/>
    <property type="project" value="UniProtKB-UniRule"/>
</dbReference>
<dbReference type="GO" id="GO:0004061">
    <property type="term" value="F:arylformamidase activity"/>
    <property type="evidence" value="ECO:0007669"/>
    <property type="project" value="UniProtKB-UniRule"/>
</dbReference>
<dbReference type="Gene3D" id="3.40.50.1820">
    <property type="entry name" value="alpha/beta hydrolase"/>
    <property type="match status" value="1"/>
</dbReference>
<comment type="similarity">
    <text evidence="3">Belongs to the kynurenine formamidase family.</text>
</comment>
<dbReference type="InterPro" id="IPR050300">
    <property type="entry name" value="GDXG_lipolytic_enzyme"/>
</dbReference>
<name>A0A9N8YV86_FUNMO</name>
<feature type="domain" description="BD-FAE-like" evidence="4">
    <location>
        <begin position="25"/>
        <end position="229"/>
    </location>
</feature>
<dbReference type="EMBL" id="CAJVPP010000168">
    <property type="protein sequence ID" value="CAG8450287.1"/>
    <property type="molecule type" value="Genomic_DNA"/>
</dbReference>
<reference evidence="5" key="1">
    <citation type="submission" date="2021-06" db="EMBL/GenBank/DDBJ databases">
        <authorList>
            <person name="Kallberg Y."/>
            <person name="Tangrot J."/>
            <person name="Rosling A."/>
        </authorList>
    </citation>
    <scope>NUCLEOTIDE SEQUENCE</scope>
    <source>
        <strain evidence="5">87-6 pot B 2015</strain>
    </source>
</reference>
<keyword evidence="6" id="KW-1185">Reference proteome</keyword>
<feature type="active site" description="Nucleophile" evidence="3">
    <location>
        <position position="129"/>
    </location>
</feature>
<feature type="active site" evidence="3">
    <location>
        <position position="251"/>
    </location>
</feature>
<evidence type="ECO:0000256" key="1">
    <source>
        <dbReference type="ARBA" id="ARBA00022801"/>
    </source>
</evidence>
<comment type="pathway">
    <text evidence="3">Amino-acid degradation; L-tryptophan degradation via kynurenine pathway; L-kynurenine from L-tryptophan: step 2/2.</text>
</comment>
<dbReference type="InterPro" id="IPR027519">
    <property type="entry name" value="KFase_ver/fungi-typ"/>
</dbReference>
<protein>
    <recommendedName>
        <fullName evidence="3">Kynurenine formamidase</fullName>
        <shortName evidence="3">KFA</shortName>
        <shortName evidence="3">KFase</shortName>
        <ecNumber evidence="3">3.5.1.9</ecNumber>
    </recommendedName>
    <alternativeName>
        <fullName evidence="3">Arylformamidase</fullName>
    </alternativeName>
    <alternativeName>
        <fullName evidence="3">N-formylkynurenine formamidase</fullName>
        <shortName evidence="3">FKF</shortName>
    </alternativeName>
</protein>
<dbReference type="PANTHER" id="PTHR48081">
    <property type="entry name" value="AB HYDROLASE SUPERFAMILY PROTEIN C4A8.06C"/>
    <property type="match status" value="1"/>
</dbReference>
<dbReference type="AlphaFoldDB" id="A0A9N8YV86"/>
<dbReference type="Proteomes" id="UP000789375">
    <property type="component" value="Unassembled WGS sequence"/>
</dbReference>
<comment type="subunit">
    <text evidence="3">Homodimer.</text>
</comment>
<dbReference type="PANTHER" id="PTHR48081:SF33">
    <property type="entry name" value="KYNURENINE FORMAMIDASE"/>
    <property type="match status" value="1"/>
</dbReference>
<dbReference type="Pfam" id="PF20434">
    <property type="entry name" value="BD-FAE"/>
    <property type="match status" value="1"/>
</dbReference>
<dbReference type="HAMAP" id="MF_03014">
    <property type="entry name" value="KFase"/>
    <property type="match status" value="1"/>
</dbReference>
<evidence type="ECO:0000256" key="2">
    <source>
        <dbReference type="ARBA" id="ARBA00023079"/>
    </source>
</evidence>
<feature type="short sequence motif" description="HGGXW" evidence="3">
    <location>
        <begin position="51"/>
        <end position="55"/>
    </location>
</feature>
<comment type="catalytic activity">
    <reaction evidence="3">
        <text>N-formyl-L-kynurenine + H2O = L-kynurenine + formate + H(+)</text>
        <dbReference type="Rhea" id="RHEA:13009"/>
        <dbReference type="ChEBI" id="CHEBI:15377"/>
        <dbReference type="ChEBI" id="CHEBI:15378"/>
        <dbReference type="ChEBI" id="CHEBI:15740"/>
        <dbReference type="ChEBI" id="CHEBI:57959"/>
        <dbReference type="ChEBI" id="CHEBI:58629"/>
        <dbReference type="EC" id="3.5.1.9"/>
    </reaction>
</comment>
<proteinExistence type="inferred from homology"/>
<keyword evidence="1 3" id="KW-0378">Hydrolase</keyword>
<dbReference type="GO" id="GO:0019441">
    <property type="term" value="P:L-tryptophan catabolic process to kynurenine"/>
    <property type="evidence" value="ECO:0007669"/>
    <property type="project" value="UniProtKB-UniRule"/>
</dbReference>
<comment type="caution">
    <text evidence="5">The sequence shown here is derived from an EMBL/GenBank/DDBJ whole genome shotgun (WGS) entry which is preliminary data.</text>
</comment>
<gene>
    <name evidence="5" type="ORF">FMOSSE_LOCUS1465</name>
</gene>
<sequence length="294" mass="32905">MSSDTTSNVHQDLSYVSTPNLLQKLDLYLPPHSIPATTETVYYPPVVVFIHGGAWRTGDKNQFIKLGQGLSHLGNCAVAIVNYRLTTKDTPEIKNPLHVKDVASAISWISLNANKYGYRDDRIYLVGNSVGAFISGQLILDPEYLNSHDPNLLAKIRGVIGIEGIYDLVNLLKSYPKYIEFVKPAFGADEIILKSVSPQYININSKIPPYLIIHSLEDELVGIDQSNNYFEHIKDSGAEIVEIETSLKGKHEEIVQTDELIQRIVEFIVIQESKEAGWSQFVESAMKAINFPIF</sequence>
<dbReference type="InterPro" id="IPR029058">
    <property type="entry name" value="AB_hydrolase_fold"/>
</dbReference>
<accession>A0A9N8YV86</accession>